<keyword evidence="3 7" id="KW-0547">Nucleotide-binding</keyword>
<dbReference type="Pfam" id="PF01926">
    <property type="entry name" value="MMR_HSR1"/>
    <property type="match status" value="1"/>
</dbReference>
<dbReference type="GO" id="GO:0030488">
    <property type="term" value="P:tRNA methylation"/>
    <property type="evidence" value="ECO:0007669"/>
    <property type="project" value="TreeGrafter"/>
</dbReference>
<dbReference type="InterPro" id="IPR031168">
    <property type="entry name" value="G_TrmE"/>
</dbReference>
<dbReference type="SUPFAM" id="SSF103025">
    <property type="entry name" value="Folate-binding domain"/>
    <property type="match status" value="1"/>
</dbReference>
<organism evidence="10 11">
    <name type="scientific">Spirochaeta isovalerica</name>
    <dbReference type="NCBI Taxonomy" id="150"/>
    <lineage>
        <taxon>Bacteria</taxon>
        <taxon>Pseudomonadati</taxon>
        <taxon>Spirochaetota</taxon>
        <taxon>Spirochaetia</taxon>
        <taxon>Spirochaetales</taxon>
        <taxon>Spirochaetaceae</taxon>
        <taxon>Spirochaeta</taxon>
    </lineage>
</organism>
<evidence type="ECO:0000256" key="6">
    <source>
        <dbReference type="ARBA" id="ARBA00023134"/>
    </source>
</evidence>
<comment type="subunit">
    <text evidence="7">Homodimer. Heterotetramer of two MnmE and two MnmG subunits.</text>
</comment>
<dbReference type="InterPro" id="IPR027417">
    <property type="entry name" value="P-loop_NTPase"/>
</dbReference>
<feature type="domain" description="TrmE-type G" evidence="9">
    <location>
        <begin position="222"/>
        <end position="373"/>
    </location>
</feature>
<comment type="cofactor">
    <cofactor evidence="7">
        <name>K(+)</name>
        <dbReference type="ChEBI" id="CHEBI:29103"/>
    </cofactor>
    <text evidence="7">Binds 1 potassium ion per subunit.</text>
</comment>
<feature type="binding site" evidence="7">
    <location>
        <position position="452"/>
    </location>
    <ligand>
        <name>(6S)-5-formyl-5,6,7,8-tetrahydrofolate</name>
        <dbReference type="ChEBI" id="CHEBI:57457"/>
    </ligand>
</feature>
<feature type="binding site" evidence="7">
    <location>
        <position position="89"/>
    </location>
    <ligand>
        <name>(6S)-5-formyl-5,6,7,8-tetrahydrofolate</name>
        <dbReference type="ChEBI" id="CHEBI:57457"/>
    </ligand>
</feature>
<feature type="binding site" evidence="7">
    <location>
        <position position="236"/>
    </location>
    <ligand>
        <name>Mg(2+)</name>
        <dbReference type="ChEBI" id="CHEBI:18420"/>
    </ligand>
</feature>
<dbReference type="CDD" id="cd14858">
    <property type="entry name" value="TrmE_N"/>
    <property type="match status" value="1"/>
</dbReference>
<name>A0A841RB52_9SPIO</name>
<feature type="binding site" evidence="7">
    <location>
        <position position="232"/>
    </location>
    <ligand>
        <name>K(+)</name>
        <dbReference type="ChEBI" id="CHEBI:29103"/>
    </ligand>
</feature>
<feature type="binding site" evidence="7">
    <location>
        <begin position="232"/>
        <end position="237"/>
    </location>
    <ligand>
        <name>GTP</name>
        <dbReference type="ChEBI" id="CHEBI:37565"/>
    </ligand>
</feature>
<dbReference type="SUPFAM" id="SSF116878">
    <property type="entry name" value="TrmE connector domain"/>
    <property type="match status" value="1"/>
</dbReference>
<dbReference type="EC" id="3.6.-.-" evidence="7"/>
<dbReference type="NCBIfam" id="TIGR00231">
    <property type="entry name" value="small_GTP"/>
    <property type="match status" value="1"/>
</dbReference>
<dbReference type="Pfam" id="PF12631">
    <property type="entry name" value="MnmE_helical"/>
    <property type="match status" value="1"/>
</dbReference>
<feature type="binding site" evidence="7">
    <location>
        <begin position="251"/>
        <end position="257"/>
    </location>
    <ligand>
        <name>GTP</name>
        <dbReference type="ChEBI" id="CHEBI:37565"/>
    </ligand>
</feature>
<feature type="binding site" evidence="7">
    <location>
        <begin position="276"/>
        <end position="279"/>
    </location>
    <ligand>
        <name>GTP</name>
        <dbReference type="ChEBI" id="CHEBI:37565"/>
    </ligand>
</feature>
<gene>
    <name evidence="7" type="primary">mnmE</name>
    <name evidence="7" type="synonym">trmE</name>
    <name evidence="10" type="ORF">HNR50_004325</name>
</gene>
<feature type="binding site" evidence="7">
    <location>
        <position position="28"/>
    </location>
    <ligand>
        <name>(6S)-5-formyl-5,6,7,8-tetrahydrofolate</name>
        <dbReference type="ChEBI" id="CHEBI:57457"/>
    </ligand>
</feature>
<comment type="function">
    <text evidence="7">Exhibits a very high intrinsic GTPase hydrolysis rate. Involved in the addition of a carboxymethylaminomethyl (cmnm) group at the wobble position (U34) of certain tRNAs, forming tRNA-cmnm(5)s(2)U34.</text>
</comment>
<dbReference type="Proteomes" id="UP000587760">
    <property type="component" value="Unassembled WGS sequence"/>
</dbReference>
<dbReference type="PANTHER" id="PTHR42714">
    <property type="entry name" value="TRNA MODIFICATION GTPASE GTPBP3"/>
    <property type="match status" value="1"/>
</dbReference>
<dbReference type="Pfam" id="PF10396">
    <property type="entry name" value="TrmE_N"/>
    <property type="match status" value="1"/>
</dbReference>
<dbReference type="GO" id="GO:0002098">
    <property type="term" value="P:tRNA wobble uridine modification"/>
    <property type="evidence" value="ECO:0007669"/>
    <property type="project" value="TreeGrafter"/>
</dbReference>
<dbReference type="GO" id="GO:0005525">
    <property type="term" value="F:GTP binding"/>
    <property type="evidence" value="ECO:0007669"/>
    <property type="project" value="UniProtKB-UniRule"/>
</dbReference>
<dbReference type="PANTHER" id="PTHR42714:SF2">
    <property type="entry name" value="TRNA MODIFICATION GTPASE GTPBP3, MITOCHONDRIAL"/>
    <property type="match status" value="1"/>
</dbReference>
<feature type="binding site" evidence="7">
    <location>
        <position position="257"/>
    </location>
    <ligand>
        <name>Mg(2+)</name>
        <dbReference type="ChEBI" id="CHEBI:18420"/>
    </ligand>
</feature>
<dbReference type="HAMAP" id="MF_00379">
    <property type="entry name" value="GTPase_MnmE"/>
    <property type="match status" value="1"/>
</dbReference>
<comment type="similarity">
    <text evidence="1 7 8">Belongs to the TRAFAC class TrmE-Era-EngA-EngB-Septin-like GTPase superfamily. TrmE GTPase family.</text>
</comment>
<dbReference type="GO" id="GO:0003924">
    <property type="term" value="F:GTPase activity"/>
    <property type="evidence" value="ECO:0007669"/>
    <property type="project" value="UniProtKB-UniRule"/>
</dbReference>
<dbReference type="RefSeq" id="WP_184748859.1">
    <property type="nucleotide sequence ID" value="NZ_JACHGJ010000014.1"/>
</dbReference>
<keyword evidence="6 7" id="KW-0342">GTP-binding</keyword>
<dbReference type="Gene3D" id="1.20.120.430">
    <property type="entry name" value="tRNA modification GTPase MnmE domain 2"/>
    <property type="match status" value="1"/>
</dbReference>
<evidence type="ECO:0000256" key="3">
    <source>
        <dbReference type="ARBA" id="ARBA00022741"/>
    </source>
</evidence>
<reference evidence="10 11" key="1">
    <citation type="submission" date="2020-08" db="EMBL/GenBank/DDBJ databases">
        <title>Genomic Encyclopedia of Type Strains, Phase IV (KMG-IV): sequencing the most valuable type-strain genomes for metagenomic binning, comparative biology and taxonomic classification.</title>
        <authorList>
            <person name="Goeker M."/>
        </authorList>
    </citation>
    <scope>NUCLEOTIDE SEQUENCE [LARGE SCALE GENOMIC DNA]</scope>
    <source>
        <strain evidence="10 11">DSM 2461</strain>
    </source>
</reference>
<keyword evidence="7" id="KW-0479">Metal-binding</keyword>
<dbReference type="GO" id="GO:0046872">
    <property type="term" value="F:metal ion binding"/>
    <property type="evidence" value="ECO:0007669"/>
    <property type="project" value="UniProtKB-KW"/>
</dbReference>
<dbReference type="EMBL" id="JACHGJ010000014">
    <property type="protein sequence ID" value="MBB6482624.1"/>
    <property type="molecule type" value="Genomic_DNA"/>
</dbReference>
<feature type="binding site" evidence="7">
    <location>
        <position position="253"/>
    </location>
    <ligand>
        <name>K(+)</name>
        <dbReference type="ChEBI" id="CHEBI:29103"/>
    </ligand>
</feature>
<keyword evidence="7 10" id="KW-0378">Hydrolase</keyword>
<dbReference type="InterPro" id="IPR025867">
    <property type="entry name" value="MnmE_helical"/>
</dbReference>
<feature type="binding site" evidence="7">
    <location>
        <position position="251"/>
    </location>
    <ligand>
        <name>K(+)</name>
        <dbReference type="ChEBI" id="CHEBI:29103"/>
    </ligand>
</feature>
<dbReference type="InterPro" id="IPR027368">
    <property type="entry name" value="MnmE_dom2"/>
</dbReference>
<keyword evidence="2 7" id="KW-0819">tRNA processing</keyword>
<keyword evidence="5 7" id="KW-0630">Potassium</keyword>
<sequence length="452" mass="49604">MKDFKYDPDDLIAALATPWAESALAVIRTTGPDCISAAARIFSPSDKLDQAAGNSIVYGYISDGEVKLDEVTAAVYRAPRSYTGQESVEFFVHGSLPGIRKILELLFRSGFREASPGEFTFRAFLNQKMDLTRAEAVQEIISAKSNQAQSLALNRLSGSIENSINTIKSEVTDLLASVEIQLDYPEDEAEMPDVEAGETKPIVGKIDRLLSTYRAGKIYQEGVRVVLAGKTNAGKSSLFNLFLKEDRSIVSDIHGTTRDYLESWISIGGIPVRLFDTAGLREADHPIEAEGIRRSNEIIDNAHVILYVADAQEGITADLEAFMSAYKEDSRCLYVWNKIDKAATAAPDGFIKVSALTAEGFAELEEAIKTVVFRDHYVPGNEPVIDSMRQKKLLEEAREALNRYSQALLDGMPMDMAAVELTDALNALGEITGEVTSADVLERMFSNFCVGK</sequence>
<keyword evidence="7" id="KW-0963">Cytoplasm</keyword>
<dbReference type="GO" id="GO:0005829">
    <property type="term" value="C:cytosol"/>
    <property type="evidence" value="ECO:0007669"/>
    <property type="project" value="TreeGrafter"/>
</dbReference>
<dbReference type="Gene3D" id="3.30.1360.120">
    <property type="entry name" value="Probable tRNA modification gtpase trme, domain 1"/>
    <property type="match status" value="1"/>
</dbReference>
<dbReference type="SUPFAM" id="SSF52540">
    <property type="entry name" value="P-loop containing nucleoside triphosphate hydrolases"/>
    <property type="match status" value="1"/>
</dbReference>
<evidence type="ECO:0000256" key="7">
    <source>
        <dbReference type="HAMAP-Rule" id="MF_00379"/>
    </source>
</evidence>
<keyword evidence="4 7" id="KW-0460">Magnesium</keyword>
<feature type="binding site" evidence="7">
    <location>
        <position position="128"/>
    </location>
    <ligand>
        <name>(6S)-5-formyl-5,6,7,8-tetrahydrofolate</name>
        <dbReference type="ChEBI" id="CHEBI:57457"/>
    </ligand>
</feature>
<dbReference type="InterPro" id="IPR018948">
    <property type="entry name" value="GTP-bd_TrmE_N"/>
</dbReference>
<dbReference type="InterPro" id="IPR004520">
    <property type="entry name" value="GTPase_MnmE"/>
</dbReference>
<evidence type="ECO:0000256" key="2">
    <source>
        <dbReference type="ARBA" id="ARBA00022694"/>
    </source>
</evidence>
<protein>
    <recommendedName>
        <fullName evidence="7">tRNA modification GTPase MnmE</fullName>
        <ecNumber evidence="7">3.6.-.-</ecNumber>
    </recommendedName>
</protein>
<evidence type="ECO:0000256" key="4">
    <source>
        <dbReference type="ARBA" id="ARBA00022842"/>
    </source>
</evidence>
<evidence type="ECO:0000313" key="10">
    <source>
        <dbReference type="EMBL" id="MBB6482624.1"/>
    </source>
</evidence>
<dbReference type="InterPro" id="IPR027266">
    <property type="entry name" value="TrmE/GcvT-like"/>
</dbReference>
<dbReference type="InterPro" id="IPR005225">
    <property type="entry name" value="Small_GTP-bd"/>
</dbReference>
<dbReference type="NCBIfam" id="TIGR00450">
    <property type="entry name" value="mnmE_trmE_thdF"/>
    <property type="match status" value="1"/>
</dbReference>
<evidence type="ECO:0000256" key="5">
    <source>
        <dbReference type="ARBA" id="ARBA00022958"/>
    </source>
</evidence>
<keyword evidence="11" id="KW-1185">Reference proteome</keyword>
<dbReference type="InterPro" id="IPR006073">
    <property type="entry name" value="GTP-bd"/>
</dbReference>
<evidence type="ECO:0000256" key="8">
    <source>
        <dbReference type="RuleBase" id="RU003313"/>
    </source>
</evidence>
<dbReference type="AlphaFoldDB" id="A0A841RB52"/>
<dbReference type="Gene3D" id="3.40.50.300">
    <property type="entry name" value="P-loop containing nucleotide triphosphate hydrolases"/>
    <property type="match status" value="1"/>
</dbReference>
<evidence type="ECO:0000259" key="9">
    <source>
        <dbReference type="PROSITE" id="PS51709"/>
    </source>
</evidence>
<feature type="binding site" evidence="7">
    <location>
        <position position="256"/>
    </location>
    <ligand>
        <name>K(+)</name>
        <dbReference type="ChEBI" id="CHEBI:29103"/>
    </ligand>
</feature>
<comment type="subcellular location">
    <subcellularLocation>
        <location evidence="7">Cytoplasm</location>
    </subcellularLocation>
</comment>
<accession>A0A841RB52</accession>
<evidence type="ECO:0000256" key="1">
    <source>
        <dbReference type="ARBA" id="ARBA00011043"/>
    </source>
</evidence>
<dbReference type="CDD" id="cd04164">
    <property type="entry name" value="trmE"/>
    <property type="match status" value="1"/>
</dbReference>
<proteinExistence type="inferred from homology"/>
<evidence type="ECO:0000313" key="11">
    <source>
        <dbReference type="Proteomes" id="UP000587760"/>
    </source>
</evidence>
<comment type="caution">
    <text evidence="10">The sequence shown here is derived from an EMBL/GenBank/DDBJ whole genome shotgun (WGS) entry which is preliminary data.</text>
</comment>
<comment type="caution">
    <text evidence="7">Lacks conserved residue(s) required for the propagation of feature annotation.</text>
</comment>
<dbReference type="PROSITE" id="PS51709">
    <property type="entry name" value="G_TRME"/>
    <property type="match status" value="1"/>
</dbReference>